<gene>
    <name evidence="1" type="ORF">QAD02_007106</name>
</gene>
<evidence type="ECO:0000313" key="2">
    <source>
        <dbReference type="Proteomes" id="UP001239111"/>
    </source>
</evidence>
<name>A0ACC2N315_9HYME</name>
<reference evidence="1" key="1">
    <citation type="submission" date="2023-04" db="EMBL/GenBank/DDBJ databases">
        <title>A chromosome-level genome assembly of the parasitoid wasp Eretmocerus hayati.</title>
        <authorList>
            <person name="Zhong Y."/>
            <person name="Liu S."/>
            <person name="Liu Y."/>
        </authorList>
    </citation>
    <scope>NUCLEOTIDE SEQUENCE</scope>
    <source>
        <strain evidence="1">ZJU_SS_LIU_2023</strain>
    </source>
</reference>
<keyword evidence="2" id="KW-1185">Reference proteome</keyword>
<accession>A0ACC2N315</accession>
<proteinExistence type="predicted"/>
<organism evidence="1 2">
    <name type="scientific">Eretmocerus hayati</name>
    <dbReference type="NCBI Taxonomy" id="131215"/>
    <lineage>
        <taxon>Eukaryota</taxon>
        <taxon>Metazoa</taxon>
        <taxon>Ecdysozoa</taxon>
        <taxon>Arthropoda</taxon>
        <taxon>Hexapoda</taxon>
        <taxon>Insecta</taxon>
        <taxon>Pterygota</taxon>
        <taxon>Neoptera</taxon>
        <taxon>Endopterygota</taxon>
        <taxon>Hymenoptera</taxon>
        <taxon>Apocrita</taxon>
        <taxon>Proctotrupomorpha</taxon>
        <taxon>Chalcidoidea</taxon>
        <taxon>Aphelinidae</taxon>
        <taxon>Aphelininae</taxon>
        <taxon>Eretmocerus</taxon>
    </lineage>
</organism>
<comment type="caution">
    <text evidence="1">The sequence shown here is derived from an EMBL/GenBank/DDBJ whole genome shotgun (WGS) entry which is preliminary data.</text>
</comment>
<dbReference type="EMBL" id="CM056744">
    <property type="protein sequence ID" value="KAJ8665444.1"/>
    <property type="molecule type" value="Genomic_DNA"/>
</dbReference>
<evidence type="ECO:0000313" key="1">
    <source>
        <dbReference type="EMBL" id="KAJ8665444.1"/>
    </source>
</evidence>
<protein>
    <submittedName>
        <fullName evidence="1">Uncharacterized protein</fullName>
    </submittedName>
</protein>
<sequence length="196" mass="21761">MESPPTFDRDATGQRLDLSVDKGEFAAVDGSLDIDKSLPALDDLSIIGPTSTYEKTTTLVTDFQSELNGWLHNRDQGESFSQEDSLVFPVHGENSEVMLGGRDDIGTDDVPHGVRKGKSDGLMAEENTTPKRVCGAGPSQQINVTPKTGKSKRFRVKVGTVCHWMSREDFTSEEKWKLFLQFARQEALQLRTANRK</sequence>
<dbReference type="Proteomes" id="UP001239111">
    <property type="component" value="Chromosome 4"/>
</dbReference>